<organism evidence="2 3">
    <name type="scientific">Bifidobacterium canis</name>
    <dbReference type="NCBI Taxonomy" id="2610880"/>
    <lineage>
        <taxon>Bacteria</taxon>
        <taxon>Bacillati</taxon>
        <taxon>Actinomycetota</taxon>
        <taxon>Actinomycetes</taxon>
        <taxon>Bifidobacteriales</taxon>
        <taxon>Bifidobacteriaceae</taxon>
        <taxon>Bifidobacterium</taxon>
    </lineage>
</organism>
<dbReference type="Proteomes" id="UP000487882">
    <property type="component" value="Unassembled WGS sequence"/>
</dbReference>
<keyword evidence="3" id="KW-1185">Reference proteome</keyword>
<accession>A0A7K1J5D9</accession>
<dbReference type="RefSeq" id="WP_155588712.1">
    <property type="nucleotide sequence ID" value="NZ_WNLP01000004.1"/>
</dbReference>
<dbReference type="SUPFAM" id="SSF48452">
    <property type="entry name" value="TPR-like"/>
    <property type="match status" value="1"/>
</dbReference>
<protein>
    <recommendedName>
        <fullName evidence="4">Tetratricopeptide repeat protein</fullName>
    </recommendedName>
</protein>
<evidence type="ECO:0000313" key="3">
    <source>
        <dbReference type="Proteomes" id="UP000487882"/>
    </source>
</evidence>
<feature type="region of interest" description="Disordered" evidence="1">
    <location>
        <begin position="588"/>
        <end position="616"/>
    </location>
</feature>
<evidence type="ECO:0000256" key="1">
    <source>
        <dbReference type="SAM" id="MobiDB-lite"/>
    </source>
</evidence>
<evidence type="ECO:0008006" key="4">
    <source>
        <dbReference type="Google" id="ProtNLM"/>
    </source>
</evidence>
<dbReference type="Gene3D" id="1.25.40.10">
    <property type="entry name" value="Tetratricopeptide repeat domain"/>
    <property type="match status" value="1"/>
</dbReference>
<sequence length="1095" mass="121338">MARTNPDFFNRFRHGIPAAMRGAGQMAWNYARQISGTAQSIAASAFSARNMFEPAPANPVLGTQMPSPEVVTLNPLMHRKALPMRLTNLPFSKVGWVQMPGVRRFALGYFMPRQRFATLAIADDSGDVYITGDLFANVQMREPDMHFDVSSILLAKDSADHDGSHDHRAASTRGTGHSLVGDIYGKDGNGGMTWLANFLKSSNRYAFVNSRIDLSEEQQGDLTYRDFVTIAFFQLYLTTIANGGVQGFGARNILTNFRKLSPLAAIRASIAQTQRADELGMHVSGLERYFAESMQQISAMHDLSGLEADHGSEPLYMIEAPGSHSRFLLWENRMSYDDMLLSLQLEGTINRFLLIDEWLEYDAGQGMLPIEDDVSLAQVARIDERLLTNPSLSAIPPLQPVHILDEPNAFRIDDYMAFGKAMAVSTLNEGAAQSPNAVATWHGASGDEDEWTYRHALANSIYALRLPYRFDTVFRSNLEQGDVAFAFTTASRALMPESRYDNASGRMQPLDDAQRARISAQYNLQVGLIFTALAFATDEHVQRVSLRADSIGLEEAVFERDNAIKTLMDNALHQFTDLTNPIEYASQSTAKTSKKNGVEFESQQDDHAGGDGQEPDLDQELRDLLAQDGAKTTSEDGVDADHANSGIDVQEQLNKLQENPSMKHLLTVTFERDAFLDYMRAHACSNPFDVYRAFDATFDFDEHEGLRPIEPTFTLEDGRFMAGDSYTIPEHRDEPLNAIGRRFLGASNVRGLSISRDELFAGTLDLIRQMQDDESMRADQKATHAMELIESSADPELERQATQITTAIIDGTPIPQITSTVDSTLDEARRKAQDMAFNGDEEGAVAHIEQTIDELDSMFAQGDRVPRYFTSYTDRVVYNKLFATPDEHVTLIPDSLFQAHLDISEVLFRLGKNERANEHLNRLVSYAPATASVHIQQAIRFFGQEDWASVKAAALNALRVAADPVDASTAYFYLACACWMHDETMLAISAGLLSVSLTLNVPDSQRAELDRFRRLALSQGLELPQTAAQAVDVLTRNGVPVWPQVECAPIIRDAAYIATNAKVFPVAQALNVSWYALGGGAVGMNAMQFLRSLSI</sequence>
<evidence type="ECO:0000313" key="2">
    <source>
        <dbReference type="EMBL" id="MUH59771.1"/>
    </source>
</evidence>
<dbReference type="InterPro" id="IPR011990">
    <property type="entry name" value="TPR-like_helical_dom_sf"/>
</dbReference>
<dbReference type="EMBL" id="WNLP01000004">
    <property type="protein sequence ID" value="MUH59771.1"/>
    <property type="molecule type" value="Genomic_DNA"/>
</dbReference>
<proteinExistence type="predicted"/>
<reference evidence="2 3" key="1">
    <citation type="submission" date="2019-09" db="EMBL/GenBank/DDBJ databases">
        <title>Bifidobacterium canis sp. nov., isolated from the digestive tract of German Shepherd dog puppy.</title>
        <authorList>
            <person name="Bunesova V."/>
        </authorList>
    </citation>
    <scope>NUCLEOTIDE SEQUENCE [LARGE SCALE GENOMIC DNA]</scope>
    <source>
        <strain evidence="2 3">GSD1FS</strain>
    </source>
</reference>
<gene>
    <name evidence="2" type="ORF">GSD1FS_1114</name>
</gene>
<comment type="caution">
    <text evidence="2">The sequence shown here is derived from an EMBL/GenBank/DDBJ whole genome shotgun (WGS) entry which is preliminary data.</text>
</comment>
<dbReference type="AlphaFoldDB" id="A0A7K1J5D9"/>
<name>A0A7K1J5D9_9BIFI</name>